<dbReference type="PROSITE" id="PS50222">
    <property type="entry name" value="EF_HAND_2"/>
    <property type="match status" value="1"/>
</dbReference>
<dbReference type="FunFam" id="3.10.50.40:FF:000006">
    <property type="entry name" value="Peptidyl-prolyl cis-trans isomerase"/>
    <property type="match status" value="1"/>
</dbReference>
<evidence type="ECO:0000256" key="2">
    <source>
        <dbReference type="ARBA" id="ARBA00013194"/>
    </source>
</evidence>
<dbReference type="CTD" id="55033"/>
<dbReference type="SUPFAM" id="SSF54534">
    <property type="entry name" value="FKBP-like"/>
    <property type="match status" value="1"/>
</dbReference>
<evidence type="ECO:0000256" key="7">
    <source>
        <dbReference type="ARBA" id="ARBA00023110"/>
    </source>
</evidence>
<dbReference type="GO" id="GO:0003755">
    <property type="term" value="F:peptidyl-prolyl cis-trans isomerase activity"/>
    <property type="evidence" value="ECO:0007669"/>
    <property type="project" value="UniProtKB-KW"/>
</dbReference>
<feature type="signal peptide" evidence="11">
    <location>
        <begin position="1"/>
        <end position="34"/>
    </location>
</feature>
<keyword evidence="8" id="KW-0325">Glycoprotein</keyword>
<evidence type="ECO:0000313" key="15">
    <source>
        <dbReference type="RefSeq" id="XP_032831398.1"/>
    </source>
</evidence>
<feature type="chain" id="PRO_5042592415" description="peptidylprolyl isomerase" evidence="11">
    <location>
        <begin position="35"/>
        <end position="224"/>
    </location>
</feature>
<evidence type="ECO:0000256" key="1">
    <source>
        <dbReference type="ARBA" id="ARBA00000971"/>
    </source>
</evidence>
<dbReference type="Gene3D" id="3.10.50.40">
    <property type="match status" value="1"/>
</dbReference>
<dbReference type="PANTHER" id="PTHR46222">
    <property type="entry name" value="PEPTIDYL-PROLYL CIS-TRANS ISOMERASE FKBP7/14"/>
    <property type="match status" value="1"/>
</dbReference>
<evidence type="ECO:0000256" key="11">
    <source>
        <dbReference type="SAM" id="SignalP"/>
    </source>
</evidence>
<evidence type="ECO:0000256" key="8">
    <source>
        <dbReference type="ARBA" id="ARBA00023180"/>
    </source>
</evidence>
<feature type="domain" description="PPIase FKBP-type" evidence="12">
    <location>
        <begin position="60"/>
        <end position="149"/>
    </location>
</feature>
<dbReference type="InterPro" id="IPR046357">
    <property type="entry name" value="PPIase_dom_sf"/>
</dbReference>
<dbReference type="KEGG" id="pmrn:116954739"/>
<dbReference type="RefSeq" id="XP_032831398.1">
    <property type="nucleotide sequence ID" value="XM_032975507.1"/>
</dbReference>
<dbReference type="AlphaFoldDB" id="A0AAJ7XFJ3"/>
<dbReference type="PANTHER" id="PTHR46222:SF1">
    <property type="entry name" value="PEPTIDYL-PROLYL CIS-TRANS ISOMERASE FKBP14"/>
    <property type="match status" value="1"/>
</dbReference>
<dbReference type="Pfam" id="PF00254">
    <property type="entry name" value="FKBP_C"/>
    <property type="match status" value="1"/>
</dbReference>
<keyword evidence="6" id="KW-0106">Calcium</keyword>
<keyword evidence="14" id="KW-1185">Reference proteome</keyword>
<evidence type="ECO:0000256" key="9">
    <source>
        <dbReference type="ARBA" id="ARBA00023235"/>
    </source>
</evidence>
<sequence length="224" mass="25474">MDSARSPPPPLPLLLLLPLLLPLLLLPEPRSAAAAKIPEAEVKVEVTHRPFLCHRKSKRGDLVALSYRGFLENGTRFHSTDEHNNGHPVWVTLGVGEVIRGWDRGLVGMCVGEKRRLNVPPALAYGKEGKGRIPPDATLVFDMELHEIRNGPRSHESFQEMDLDDDWKLSRIEVEEYLRKEFSKSGVNHNESYQGLVEDIFTKEDEDEDGFISAREFTYRHDEL</sequence>
<dbReference type="GO" id="GO:0005509">
    <property type="term" value="F:calcium ion binding"/>
    <property type="evidence" value="ECO:0007669"/>
    <property type="project" value="InterPro"/>
</dbReference>
<dbReference type="InterPro" id="IPR052273">
    <property type="entry name" value="PPIase_FKBP"/>
</dbReference>
<dbReference type="PROSITE" id="PS00018">
    <property type="entry name" value="EF_HAND_1"/>
    <property type="match status" value="1"/>
</dbReference>
<dbReference type="SUPFAM" id="SSF47473">
    <property type="entry name" value="EF-hand"/>
    <property type="match status" value="1"/>
</dbReference>
<reference evidence="15" key="1">
    <citation type="submission" date="2025-08" db="UniProtKB">
        <authorList>
            <consortium name="RefSeq"/>
        </authorList>
    </citation>
    <scope>IDENTIFICATION</scope>
    <source>
        <tissue evidence="15">Sperm</tissue>
    </source>
</reference>
<evidence type="ECO:0000313" key="14">
    <source>
        <dbReference type="Proteomes" id="UP001318040"/>
    </source>
</evidence>
<evidence type="ECO:0000256" key="5">
    <source>
        <dbReference type="ARBA" id="ARBA00022824"/>
    </source>
</evidence>
<evidence type="ECO:0000256" key="3">
    <source>
        <dbReference type="ARBA" id="ARBA00022729"/>
    </source>
</evidence>
<evidence type="ECO:0000256" key="4">
    <source>
        <dbReference type="ARBA" id="ARBA00022737"/>
    </source>
</evidence>
<dbReference type="Proteomes" id="UP001318040">
    <property type="component" value="Chromosome 56"/>
</dbReference>
<name>A0AAJ7XFJ3_PETMA</name>
<keyword evidence="4" id="KW-0677">Repeat</keyword>
<organism evidence="14 15">
    <name type="scientific">Petromyzon marinus</name>
    <name type="common">Sea lamprey</name>
    <dbReference type="NCBI Taxonomy" id="7757"/>
    <lineage>
        <taxon>Eukaryota</taxon>
        <taxon>Metazoa</taxon>
        <taxon>Chordata</taxon>
        <taxon>Craniata</taxon>
        <taxon>Vertebrata</taxon>
        <taxon>Cyclostomata</taxon>
        <taxon>Hyperoartia</taxon>
        <taxon>Petromyzontiformes</taxon>
        <taxon>Petromyzontidae</taxon>
        <taxon>Petromyzon</taxon>
    </lineage>
</organism>
<keyword evidence="9 10" id="KW-0413">Isomerase</keyword>
<protein>
    <recommendedName>
        <fullName evidence="2 10">peptidylprolyl isomerase</fullName>
        <ecNumber evidence="2 10">5.2.1.8</ecNumber>
    </recommendedName>
</protein>
<evidence type="ECO:0000259" key="12">
    <source>
        <dbReference type="PROSITE" id="PS50059"/>
    </source>
</evidence>
<dbReference type="Gene3D" id="1.10.238.10">
    <property type="entry name" value="EF-hand"/>
    <property type="match status" value="1"/>
</dbReference>
<accession>A0AAJ7XFJ3</accession>
<comment type="catalytic activity">
    <reaction evidence="1 10">
        <text>[protein]-peptidylproline (omega=180) = [protein]-peptidylproline (omega=0)</text>
        <dbReference type="Rhea" id="RHEA:16237"/>
        <dbReference type="Rhea" id="RHEA-COMP:10747"/>
        <dbReference type="Rhea" id="RHEA-COMP:10748"/>
        <dbReference type="ChEBI" id="CHEBI:83833"/>
        <dbReference type="ChEBI" id="CHEBI:83834"/>
        <dbReference type="EC" id="5.2.1.8"/>
    </reaction>
</comment>
<dbReference type="EC" id="5.2.1.8" evidence="2 10"/>
<keyword evidence="3 11" id="KW-0732">Signal</keyword>
<dbReference type="InterPro" id="IPR011992">
    <property type="entry name" value="EF-hand-dom_pair"/>
</dbReference>
<feature type="domain" description="EF-hand" evidence="13">
    <location>
        <begin position="149"/>
        <end position="184"/>
    </location>
</feature>
<proteinExistence type="predicted"/>
<keyword evidence="7 10" id="KW-0697">Rotamase</keyword>
<dbReference type="GO" id="GO:0005783">
    <property type="term" value="C:endoplasmic reticulum"/>
    <property type="evidence" value="ECO:0007669"/>
    <property type="project" value="UniProtKB-ARBA"/>
</dbReference>
<dbReference type="InterPro" id="IPR018247">
    <property type="entry name" value="EF_Hand_1_Ca_BS"/>
</dbReference>
<gene>
    <name evidence="15" type="primary">FKBP14</name>
</gene>
<dbReference type="InterPro" id="IPR002048">
    <property type="entry name" value="EF_hand_dom"/>
</dbReference>
<evidence type="ECO:0000256" key="10">
    <source>
        <dbReference type="PROSITE-ProRule" id="PRU00277"/>
    </source>
</evidence>
<dbReference type="PROSITE" id="PS50059">
    <property type="entry name" value="FKBP_PPIASE"/>
    <property type="match status" value="1"/>
</dbReference>
<dbReference type="InterPro" id="IPR001179">
    <property type="entry name" value="PPIase_FKBP_dom"/>
</dbReference>
<evidence type="ECO:0000256" key="6">
    <source>
        <dbReference type="ARBA" id="ARBA00022837"/>
    </source>
</evidence>
<evidence type="ECO:0000259" key="13">
    <source>
        <dbReference type="PROSITE" id="PS50222"/>
    </source>
</evidence>
<keyword evidence="5" id="KW-0256">Endoplasmic reticulum</keyword>